<dbReference type="RefSeq" id="WP_084876248.1">
    <property type="nucleotide sequence ID" value="NZ_JAGGMY010000001.1"/>
</dbReference>
<evidence type="ECO:0000256" key="3">
    <source>
        <dbReference type="ARBA" id="ARBA00023186"/>
    </source>
</evidence>
<evidence type="ECO:0000313" key="5">
    <source>
        <dbReference type="EMBL" id="ORM94422.1"/>
    </source>
</evidence>
<proteinExistence type="inferred from homology"/>
<protein>
    <recommendedName>
        <fullName evidence="4">Chaperone NapD</fullName>
    </recommendedName>
    <alternativeName>
        <fullName evidence="4">NapA signal peptide-binding chaperone NapD</fullName>
    </alternativeName>
</protein>
<dbReference type="OrthoDB" id="6455702at2"/>
<accession>A0A1X1EWQ6</accession>
<dbReference type="GO" id="GO:0005737">
    <property type="term" value="C:cytoplasm"/>
    <property type="evidence" value="ECO:0007669"/>
    <property type="project" value="UniProtKB-SubCell"/>
</dbReference>
<reference evidence="5 6" key="1">
    <citation type="journal article" date="2017" name="Antonie Van Leeuwenhoek">
        <title>Phylogenomic resolution of the bacterial genus Pantoea and its relationship with Erwinia and Tatumella.</title>
        <authorList>
            <person name="Palmer M."/>
            <person name="Steenkamp E.T."/>
            <person name="Coetzee M.P."/>
            <person name="Chan W.Y."/>
            <person name="van Zyl E."/>
            <person name="De Maayer P."/>
            <person name="Coutinho T.A."/>
            <person name="Blom J."/>
            <person name="Smits T.H."/>
            <person name="Duffy B."/>
            <person name="Venter S.N."/>
        </authorList>
    </citation>
    <scope>NUCLEOTIDE SEQUENCE [LARGE SCALE GENOMIC DNA]</scope>
    <source>
        <strain evidence="5 6">LMG 2657</strain>
    </source>
</reference>
<dbReference type="GO" id="GO:0005048">
    <property type="term" value="F:signal sequence binding"/>
    <property type="evidence" value="ECO:0007669"/>
    <property type="project" value="UniProtKB-UniRule"/>
</dbReference>
<evidence type="ECO:0000256" key="4">
    <source>
        <dbReference type="HAMAP-Rule" id="MF_02200"/>
    </source>
</evidence>
<dbReference type="Gene3D" id="3.30.70.920">
    <property type="match status" value="1"/>
</dbReference>
<dbReference type="Proteomes" id="UP000193749">
    <property type="component" value="Unassembled WGS sequence"/>
</dbReference>
<evidence type="ECO:0000256" key="2">
    <source>
        <dbReference type="ARBA" id="ARBA00022490"/>
    </source>
</evidence>
<keyword evidence="6" id="KW-1185">Reference proteome</keyword>
<dbReference type="AlphaFoldDB" id="A0A1X1EWQ6"/>
<dbReference type="GO" id="GO:0051224">
    <property type="term" value="P:negative regulation of protein transport"/>
    <property type="evidence" value="ECO:0007669"/>
    <property type="project" value="UniProtKB-UniRule"/>
</dbReference>
<comment type="subunit">
    <text evidence="4">Interacts with the cytoplasmic NapA precursor.</text>
</comment>
<keyword evidence="2 4" id="KW-0963">Cytoplasm</keyword>
<evidence type="ECO:0000256" key="1">
    <source>
        <dbReference type="ARBA" id="ARBA00004496"/>
    </source>
</evidence>
<dbReference type="Pfam" id="PF03927">
    <property type="entry name" value="NapD"/>
    <property type="match status" value="1"/>
</dbReference>
<dbReference type="HAMAP" id="MF_02200">
    <property type="entry name" value="NapD"/>
    <property type="match status" value="1"/>
</dbReference>
<dbReference type="PANTHER" id="PTHR38603:SF1">
    <property type="entry name" value="CHAPERONE NAPD"/>
    <property type="match status" value="1"/>
</dbReference>
<name>A0A1X1EWQ6_PANCY</name>
<dbReference type="InterPro" id="IPR005623">
    <property type="entry name" value="Chaperone_NapD_NO3_reduct"/>
</dbReference>
<sequence length="94" mass="10037">MNTNNSWHVCGLVIQARPTVVAEVSQTLLTYADSEIAAQDAARGTLAVTLGAADSATLLRNIEATRNIPGVLAVSLVYHQQDEFEQPAKEALCN</sequence>
<dbReference type="STRING" id="55209.HA50_14110"/>
<comment type="similarity">
    <text evidence="4">Belongs to the NapD family.</text>
</comment>
<comment type="function">
    <text evidence="4">Chaperone for NapA, the catalytic subunit of the periplasmic nitrate reductase. It binds directly and specifically to the twin-arginine signal peptide of NapA, preventing premature interaction with the Tat translocase and premature export.</text>
</comment>
<dbReference type="PANTHER" id="PTHR38603">
    <property type="entry name" value="CHAPERONE NAPD"/>
    <property type="match status" value="1"/>
</dbReference>
<keyword evidence="3 4" id="KW-0143">Chaperone</keyword>
<organism evidence="5 6">
    <name type="scientific">Pantoea cypripedii</name>
    <name type="common">Pectobacterium cypripedii</name>
    <name type="synonym">Erwinia cypripedii</name>
    <dbReference type="NCBI Taxonomy" id="55209"/>
    <lineage>
        <taxon>Bacteria</taxon>
        <taxon>Pseudomonadati</taxon>
        <taxon>Pseudomonadota</taxon>
        <taxon>Gammaproteobacteria</taxon>
        <taxon>Enterobacterales</taxon>
        <taxon>Erwiniaceae</taxon>
        <taxon>Pantoea</taxon>
    </lineage>
</organism>
<comment type="caution">
    <text evidence="5">The sequence shown here is derived from an EMBL/GenBank/DDBJ whole genome shotgun (WGS) entry which is preliminary data.</text>
</comment>
<evidence type="ECO:0000313" key="6">
    <source>
        <dbReference type="Proteomes" id="UP000193749"/>
    </source>
</evidence>
<gene>
    <name evidence="4" type="primary">napD</name>
    <name evidence="5" type="ORF">HA50_14110</name>
</gene>
<comment type="subcellular location">
    <subcellularLocation>
        <location evidence="1 4">Cytoplasm</location>
    </subcellularLocation>
</comment>
<dbReference type="EMBL" id="MLJI01000001">
    <property type="protein sequence ID" value="ORM94422.1"/>
    <property type="molecule type" value="Genomic_DNA"/>
</dbReference>